<evidence type="ECO:0000256" key="6">
    <source>
        <dbReference type="ARBA" id="ARBA00022741"/>
    </source>
</evidence>
<evidence type="ECO:0000256" key="11">
    <source>
        <dbReference type="ARBA" id="ARBA00048367"/>
    </source>
</evidence>
<comment type="catalytic activity">
    <reaction evidence="11">
        <text>L-seryl-[protein] + ATP = O-phospho-L-seryl-[protein] + ADP + H(+)</text>
        <dbReference type="Rhea" id="RHEA:17989"/>
        <dbReference type="Rhea" id="RHEA-COMP:9863"/>
        <dbReference type="Rhea" id="RHEA-COMP:11604"/>
        <dbReference type="ChEBI" id="CHEBI:15378"/>
        <dbReference type="ChEBI" id="CHEBI:29999"/>
        <dbReference type="ChEBI" id="CHEBI:30616"/>
        <dbReference type="ChEBI" id="CHEBI:83421"/>
        <dbReference type="ChEBI" id="CHEBI:456216"/>
        <dbReference type="EC" id="2.7.11.22"/>
    </reaction>
</comment>
<dbReference type="EMBL" id="MCGO01000071">
    <property type="protein sequence ID" value="ORY32464.1"/>
    <property type="molecule type" value="Genomic_DNA"/>
</dbReference>
<evidence type="ECO:0000259" key="15">
    <source>
        <dbReference type="PROSITE" id="PS50011"/>
    </source>
</evidence>
<evidence type="ECO:0000256" key="3">
    <source>
        <dbReference type="ARBA" id="ARBA00012425"/>
    </source>
</evidence>
<dbReference type="FunFam" id="1.10.510.10:FF:000624">
    <property type="entry name" value="Mitogen-activated protein kinase"/>
    <property type="match status" value="1"/>
</dbReference>
<reference evidence="16 17" key="1">
    <citation type="submission" date="2016-07" db="EMBL/GenBank/DDBJ databases">
        <title>Pervasive Adenine N6-methylation of Active Genes in Fungi.</title>
        <authorList>
            <consortium name="DOE Joint Genome Institute"/>
            <person name="Mondo S.J."/>
            <person name="Dannebaum R.O."/>
            <person name="Kuo R.C."/>
            <person name="Labutti K."/>
            <person name="Haridas S."/>
            <person name="Kuo A."/>
            <person name="Salamov A."/>
            <person name="Ahrendt S.R."/>
            <person name="Lipzen A."/>
            <person name="Sullivan W."/>
            <person name="Andreopoulos W.B."/>
            <person name="Clum A."/>
            <person name="Lindquist E."/>
            <person name="Daum C."/>
            <person name="Ramamoorthy G.K."/>
            <person name="Gryganskyi A."/>
            <person name="Culley D."/>
            <person name="Magnuson J.K."/>
            <person name="James T.Y."/>
            <person name="O'Malley M.A."/>
            <person name="Stajich J.E."/>
            <person name="Spatafora J.W."/>
            <person name="Visel A."/>
            <person name="Grigoriev I.V."/>
        </authorList>
    </citation>
    <scope>NUCLEOTIDE SEQUENCE [LARGE SCALE GENOMIC DNA]</scope>
    <source>
        <strain evidence="16 17">JEL800</strain>
    </source>
</reference>
<comment type="subcellular location">
    <subcellularLocation>
        <location evidence="1">Nucleus</location>
    </subcellularLocation>
</comment>
<dbReference type="AlphaFoldDB" id="A0A1Y2BCH8"/>
<evidence type="ECO:0000256" key="14">
    <source>
        <dbReference type="SAM" id="MobiDB-lite"/>
    </source>
</evidence>
<dbReference type="EC" id="2.7.11.22" evidence="3"/>
<dbReference type="SUPFAM" id="SSF56112">
    <property type="entry name" value="Protein kinase-like (PK-like)"/>
    <property type="match status" value="1"/>
</dbReference>
<evidence type="ECO:0000256" key="2">
    <source>
        <dbReference type="ARBA" id="ARBA00006485"/>
    </source>
</evidence>
<evidence type="ECO:0000313" key="17">
    <source>
        <dbReference type="Proteomes" id="UP000193642"/>
    </source>
</evidence>
<dbReference type="InterPro" id="IPR017441">
    <property type="entry name" value="Protein_kinase_ATP_BS"/>
</dbReference>
<dbReference type="GO" id="GO:0005634">
    <property type="term" value="C:nucleus"/>
    <property type="evidence" value="ECO:0007669"/>
    <property type="project" value="UniProtKB-SubCell"/>
</dbReference>
<dbReference type="InterPro" id="IPR008271">
    <property type="entry name" value="Ser/Thr_kinase_AS"/>
</dbReference>
<feature type="compositionally biased region" description="Gly residues" evidence="14">
    <location>
        <begin position="356"/>
        <end position="366"/>
    </location>
</feature>
<keyword evidence="9" id="KW-0539">Nucleus</keyword>
<proteinExistence type="inferred from homology"/>
<keyword evidence="7 16" id="KW-0418">Kinase</keyword>
<keyword evidence="6 12" id="KW-0547">Nucleotide-binding</keyword>
<evidence type="ECO:0000256" key="9">
    <source>
        <dbReference type="ARBA" id="ARBA00023242"/>
    </source>
</evidence>
<dbReference type="PROSITE" id="PS00108">
    <property type="entry name" value="PROTEIN_KINASE_ST"/>
    <property type="match status" value="1"/>
</dbReference>
<dbReference type="Pfam" id="PF00069">
    <property type="entry name" value="Pkinase"/>
    <property type="match status" value="1"/>
</dbReference>
<evidence type="ECO:0000313" key="16">
    <source>
        <dbReference type="EMBL" id="ORY32464.1"/>
    </source>
</evidence>
<comment type="caution">
    <text evidence="16">The sequence shown here is derived from an EMBL/GenBank/DDBJ whole genome shotgun (WGS) entry which is preliminary data.</text>
</comment>
<dbReference type="PANTHER" id="PTHR24056">
    <property type="entry name" value="CELL DIVISION PROTEIN KINASE"/>
    <property type="match status" value="1"/>
</dbReference>
<accession>A0A1Y2BCH8</accession>
<dbReference type="InterPro" id="IPR050108">
    <property type="entry name" value="CDK"/>
</dbReference>
<dbReference type="InterPro" id="IPR000719">
    <property type="entry name" value="Prot_kinase_dom"/>
</dbReference>
<evidence type="ECO:0000256" key="1">
    <source>
        <dbReference type="ARBA" id="ARBA00004123"/>
    </source>
</evidence>
<evidence type="ECO:0000256" key="4">
    <source>
        <dbReference type="ARBA" id="ARBA00022527"/>
    </source>
</evidence>
<dbReference type="SMART" id="SM00220">
    <property type="entry name" value="S_TKc"/>
    <property type="match status" value="1"/>
</dbReference>
<comment type="similarity">
    <text evidence="2">Belongs to the protein kinase superfamily. CMGC Ser/Thr protein kinase family. CDC2/CDKX subfamily.</text>
</comment>
<keyword evidence="8 12" id="KW-0067">ATP-binding</keyword>
<evidence type="ECO:0000256" key="13">
    <source>
        <dbReference type="RuleBase" id="RU000304"/>
    </source>
</evidence>
<evidence type="ECO:0000256" key="10">
    <source>
        <dbReference type="ARBA" id="ARBA00047811"/>
    </source>
</evidence>
<keyword evidence="5" id="KW-0808">Transferase</keyword>
<name>A0A1Y2BCH8_9FUNG</name>
<feature type="binding site" evidence="12">
    <location>
        <position position="59"/>
    </location>
    <ligand>
        <name>ATP</name>
        <dbReference type="ChEBI" id="CHEBI:30616"/>
    </ligand>
</feature>
<keyword evidence="17" id="KW-1185">Reference proteome</keyword>
<dbReference type="FunFam" id="3.30.200.20:FF:000124">
    <property type="entry name" value="Cyclin-dependent kinase 4"/>
    <property type="match status" value="1"/>
</dbReference>
<sequence length="366" mass="40627">MTPGALLSVSLSRTSVPTEFFGRSKSVRRFTKVGRVGEGTYGVVYAAKNTETNEKVALKRIRFAGEQDGFPLAALREIQLLKAIDHDNIVRVLEVVVGTALTDVFMVMELCEIDLAALMDNVITQLNPPRFTEREVKCLMTQLLAGLECLHDRHIIHRDLKMSNLLLTSHGVLKIADFGLARHFSSTAVSMTPRVVTLWYRSPELLLGAKTYTTAVDMWSTGCILAELLITKPLLPGKTDPDQLTRITNLLGYPTPQIWPSMTQLPLYHLFKIDPVRMNPYSQVKAVLGVGASNGAVELVQALLVYDPERRVDVREARRFAYFRREGPNPCLPSEIRMRVGSNGGTGHSRSQREYLGGGQGDHGVV</sequence>
<dbReference type="Gene3D" id="3.30.200.20">
    <property type="entry name" value="Phosphorylase Kinase, domain 1"/>
    <property type="match status" value="1"/>
</dbReference>
<evidence type="ECO:0000256" key="5">
    <source>
        <dbReference type="ARBA" id="ARBA00022679"/>
    </source>
</evidence>
<dbReference type="GO" id="GO:0007346">
    <property type="term" value="P:regulation of mitotic cell cycle"/>
    <property type="evidence" value="ECO:0007669"/>
    <property type="project" value="TreeGrafter"/>
</dbReference>
<feature type="region of interest" description="Disordered" evidence="14">
    <location>
        <begin position="341"/>
        <end position="366"/>
    </location>
</feature>
<evidence type="ECO:0000256" key="7">
    <source>
        <dbReference type="ARBA" id="ARBA00022777"/>
    </source>
</evidence>
<dbReference type="Proteomes" id="UP000193642">
    <property type="component" value="Unassembled WGS sequence"/>
</dbReference>
<dbReference type="PROSITE" id="PS50011">
    <property type="entry name" value="PROTEIN_KINASE_DOM"/>
    <property type="match status" value="1"/>
</dbReference>
<dbReference type="InterPro" id="IPR011009">
    <property type="entry name" value="Kinase-like_dom_sf"/>
</dbReference>
<dbReference type="STRING" id="329046.A0A1Y2BCH8"/>
<evidence type="ECO:0000256" key="12">
    <source>
        <dbReference type="PROSITE-ProRule" id="PRU10141"/>
    </source>
</evidence>
<protein>
    <recommendedName>
        <fullName evidence="3">cyclin-dependent kinase</fullName>
        <ecNumber evidence="3">2.7.11.22</ecNumber>
    </recommendedName>
</protein>
<evidence type="ECO:0000256" key="8">
    <source>
        <dbReference type="ARBA" id="ARBA00022840"/>
    </source>
</evidence>
<dbReference type="PROSITE" id="PS00107">
    <property type="entry name" value="PROTEIN_KINASE_ATP"/>
    <property type="match status" value="1"/>
</dbReference>
<keyword evidence="4 13" id="KW-0723">Serine/threonine-protein kinase</keyword>
<dbReference type="OrthoDB" id="1732493at2759"/>
<organism evidence="16 17">
    <name type="scientific">Rhizoclosmatium globosum</name>
    <dbReference type="NCBI Taxonomy" id="329046"/>
    <lineage>
        <taxon>Eukaryota</taxon>
        <taxon>Fungi</taxon>
        <taxon>Fungi incertae sedis</taxon>
        <taxon>Chytridiomycota</taxon>
        <taxon>Chytridiomycota incertae sedis</taxon>
        <taxon>Chytridiomycetes</taxon>
        <taxon>Chytridiales</taxon>
        <taxon>Chytriomycetaceae</taxon>
        <taxon>Rhizoclosmatium</taxon>
    </lineage>
</organism>
<dbReference type="PANTHER" id="PTHR24056:SF508">
    <property type="entry name" value="CYCLIN-DEPENDENT KINASE 10"/>
    <property type="match status" value="1"/>
</dbReference>
<dbReference type="Gene3D" id="1.10.510.10">
    <property type="entry name" value="Transferase(Phosphotransferase) domain 1"/>
    <property type="match status" value="1"/>
</dbReference>
<comment type="catalytic activity">
    <reaction evidence="10">
        <text>L-threonyl-[protein] + ATP = O-phospho-L-threonyl-[protein] + ADP + H(+)</text>
        <dbReference type="Rhea" id="RHEA:46608"/>
        <dbReference type="Rhea" id="RHEA-COMP:11060"/>
        <dbReference type="Rhea" id="RHEA-COMP:11605"/>
        <dbReference type="ChEBI" id="CHEBI:15378"/>
        <dbReference type="ChEBI" id="CHEBI:30013"/>
        <dbReference type="ChEBI" id="CHEBI:30616"/>
        <dbReference type="ChEBI" id="CHEBI:61977"/>
        <dbReference type="ChEBI" id="CHEBI:456216"/>
        <dbReference type="EC" id="2.7.11.22"/>
    </reaction>
</comment>
<gene>
    <name evidence="16" type="ORF">BCR33DRAFT_665539</name>
</gene>
<dbReference type="GO" id="GO:0004693">
    <property type="term" value="F:cyclin-dependent protein serine/threonine kinase activity"/>
    <property type="evidence" value="ECO:0007669"/>
    <property type="project" value="UniProtKB-EC"/>
</dbReference>
<feature type="domain" description="Protein kinase" evidence="15">
    <location>
        <begin position="30"/>
        <end position="323"/>
    </location>
</feature>
<dbReference type="GO" id="GO:0005524">
    <property type="term" value="F:ATP binding"/>
    <property type="evidence" value="ECO:0007669"/>
    <property type="project" value="UniProtKB-UniRule"/>
</dbReference>